<comment type="caution">
    <text evidence="1">The sequence shown here is derived from an EMBL/GenBank/DDBJ whole genome shotgun (WGS) entry which is preliminary data.</text>
</comment>
<dbReference type="EMBL" id="JAWDIE010000003">
    <property type="protein sequence ID" value="MEJ7137400.1"/>
    <property type="molecule type" value="Genomic_DNA"/>
</dbReference>
<evidence type="ECO:0000313" key="2">
    <source>
        <dbReference type="Proteomes" id="UP001364695"/>
    </source>
</evidence>
<evidence type="ECO:0000313" key="1">
    <source>
        <dbReference type="EMBL" id="MEJ7137400.1"/>
    </source>
</evidence>
<reference evidence="1" key="1">
    <citation type="submission" date="2023-10" db="EMBL/GenBank/DDBJ databases">
        <title>Amphibacter perezi, gen. nov., sp. nov. a novel taxa of the family Comamonadaceae, class Betaproteobacteria isolated from the skin microbiota of Pelophylax perezi from different populations.</title>
        <authorList>
            <person name="Costa S."/>
            <person name="Proenca D.N."/>
            <person name="Lopes I."/>
            <person name="Morais P.V."/>
        </authorList>
    </citation>
    <scope>NUCLEOTIDE SEQUENCE</scope>
    <source>
        <strain evidence="1">SL12-8</strain>
    </source>
</reference>
<sequence length="159" mass="17884">MKLGLIALAQRLPDWAQAACDDFAKRLPPHWQFAVHALKAESRDSRPPATVMQLEAARIEATLAKHYGRDVRRVVLDERGRDWGSVALAEHLGQWQQDGRDTVFVIGGADGIHPPLKAQADVLLRLSSLTLPHALARVVLIEQVYRAWSILSHHPYHRE</sequence>
<accession>A0ACC6NZP1</accession>
<keyword evidence="2" id="KW-1185">Reference proteome</keyword>
<protein>
    <submittedName>
        <fullName evidence="1">23S rRNA (Pseudouridine(1915)-N(3))-methyltransferase RlmH</fullName>
    </submittedName>
</protein>
<organism evidence="1 2">
    <name type="scientific">Amphibiibacter pelophylacis</name>
    <dbReference type="NCBI Taxonomy" id="1799477"/>
    <lineage>
        <taxon>Bacteria</taxon>
        <taxon>Pseudomonadati</taxon>
        <taxon>Pseudomonadota</taxon>
        <taxon>Betaproteobacteria</taxon>
        <taxon>Burkholderiales</taxon>
        <taxon>Sphaerotilaceae</taxon>
        <taxon>Amphibiibacter</taxon>
    </lineage>
</organism>
<name>A0ACC6NZP1_9BURK</name>
<gene>
    <name evidence="1" type="primary">rlmH</name>
    <name evidence="1" type="ORF">RV045_03005</name>
</gene>
<dbReference type="Proteomes" id="UP001364695">
    <property type="component" value="Unassembled WGS sequence"/>
</dbReference>
<proteinExistence type="predicted"/>